<proteinExistence type="predicted"/>
<protein>
    <submittedName>
        <fullName evidence="7">TetR family transcriptional regulator</fullName>
    </submittedName>
</protein>
<keyword evidence="3" id="KW-0804">Transcription</keyword>
<dbReference type="Proteomes" id="UP000282312">
    <property type="component" value="Unassembled WGS sequence"/>
</dbReference>
<feature type="region of interest" description="Disordered" evidence="5">
    <location>
        <begin position="209"/>
        <end position="229"/>
    </location>
</feature>
<dbReference type="Gene3D" id="1.10.357.10">
    <property type="entry name" value="Tetracycline Repressor, domain 2"/>
    <property type="match status" value="1"/>
</dbReference>
<keyword evidence="8" id="KW-1185">Reference proteome</keyword>
<feature type="DNA-binding region" description="H-T-H motif" evidence="4">
    <location>
        <begin position="43"/>
        <end position="62"/>
    </location>
</feature>
<dbReference type="InterPro" id="IPR009057">
    <property type="entry name" value="Homeodomain-like_sf"/>
</dbReference>
<dbReference type="EMBL" id="QGSZ01000110">
    <property type="protein sequence ID" value="RQX07762.1"/>
    <property type="molecule type" value="Genomic_DNA"/>
</dbReference>
<evidence type="ECO:0000313" key="7">
    <source>
        <dbReference type="EMBL" id="RQX07762.1"/>
    </source>
</evidence>
<dbReference type="Pfam" id="PF00440">
    <property type="entry name" value="TetR_N"/>
    <property type="match status" value="1"/>
</dbReference>
<dbReference type="InterPro" id="IPR001647">
    <property type="entry name" value="HTH_TetR"/>
</dbReference>
<dbReference type="InterPro" id="IPR050109">
    <property type="entry name" value="HTH-type_TetR-like_transc_reg"/>
</dbReference>
<feature type="compositionally biased region" description="Low complexity" evidence="5">
    <location>
        <begin position="209"/>
        <end position="220"/>
    </location>
</feature>
<dbReference type="PANTHER" id="PTHR30055">
    <property type="entry name" value="HTH-TYPE TRANSCRIPTIONAL REGULATOR RUTR"/>
    <property type="match status" value="1"/>
</dbReference>
<dbReference type="PRINTS" id="PR00455">
    <property type="entry name" value="HTHTETR"/>
</dbReference>
<dbReference type="GO" id="GO:0003700">
    <property type="term" value="F:DNA-binding transcription factor activity"/>
    <property type="evidence" value="ECO:0007669"/>
    <property type="project" value="TreeGrafter"/>
</dbReference>
<keyword evidence="1" id="KW-0805">Transcription regulation</keyword>
<keyword evidence="2 4" id="KW-0238">DNA-binding</keyword>
<gene>
    <name evidence="7" type="ORF">DLJ59_02525</name>
</gene>
<evidence type="ECO:0000256" key="2">
    <source>
        <dbReference type="ARBA" id="ARBA00023125"/>
    </source>
</evidence>
<dbReference type="RefSeq" id="WP_124770893.1">
    <property type="nucleotide sequence ID" value="NZ_JBEZFR010000021.1"/>
</dbReference>
<accession>A0A3N9X433</accession>
<evidence type="ECO:0000259" key="6">
    <source>
        <dbReference type="PROSITE" id="PS50977"/>
    </source>
</evidence>
<evidence type="ECO:0000256" key="4">
    <source>
        <dbReference type="PROSITE-ProRule" id="PRU00335"/>
    </source>
</evidence>
<dbReference type="OrthoDB" id="4823039at2"/>
<comment type="caution">
    <text evidence="7">The sequence shown here is derived from an EMBL/GenBank/DDBJ whole genome shotgun (WGS) entry which is preliminary data.</text>
</comment>
<name>A0A3N9X433_9ACTN</name>
<dbReference type="AlphaFoldDB" id="A0A3N9X433"/>
<dbReference type="PROSITE" id="PS50977">
    <property type="entry name" value="HTH_TETR_2"/>
    <property type="match status" value="1"/>
</dbReference>
<reference evidence="7 8" key="1">
    <citation type="submission" date="2018-05" db="EMBL/GenBank/DDBJ databases">
        <title>Micromonospora from Atacama Desert.</title>
        <authorList>
            <person name="Carro L."/>
            <person name="Goodfellow M."/>
            <person name="Klenk H.-P."/>
        </authorList>
    </citation>
    <scope>NUCLEOTIDE SEQUENCE [LARGE SCALE GENOMIC DNA]</scope>
    <source>
        <strain evidence="7 8">LB39</strain>
    </source>
</reference>
<dbReference type="SUPFAM" id="SSF46689">
    <property type="entry name" value="Homeodomain-like"/>
    <property type="match status" value="1"/>
</dbReference>
<evidence type="ECO:0000313" key="8">
    <source>
        <dbReference type="Proteomes" id="UP000282312"/>
    </source>
</evidence>
<dbReference type="PANTHER" id="PTHR30055:SF234">
    <property type="entry name" value="HTH-TYPE TRANSCRIPTIONAL REGULATOR BETI"/>
    <property type="match status" value="1"/>
</dbReference>
<dbReference type="GO" id="GO:0000976">
    <property type="term" value="F:transcription cis-regulatory region binding"/>
    <property type="evidence" value="ECO:0007669"/>
    <property type="project" value="TreeGrafter"/>
</dbReference>
<evidence type="ECO:0000256" key="5">
    <source>
        <dbReference type="SAM" id="MobiDB-lite"/>
    </source>
</evidence>
<organism evidence="7 8">
    <name type="scientific">Micromonospora inaquosa</name>
    <dbReference type="NCBI Taxonomy" id="2203716"/>
    <lineage>
        <taxon>Bacteria</taxon>
        <taxon>Bacillati</taxon>
        <taxon>Actinomycetota</taxon>
        <taxon>Actinomycetes</taxon>
        <taxon>Micromonosporales</taxon>
        <taxon>Micromonosporaceae</taxon>
        <taxon>Micromonospora</taxon>
    </lineage>
</organism>
<feature type="domain" description="HTH tetR-type" evidence="6">
    <location>
        <begin position="20"/>
        <end position="80"/>
    </location>
</feature>
<evidence type="ECO:0000256" key="1">
    <source>
        <dbReference type="ARBA" id="ARBA00023015"/>
    </source>
</evidence>
<sequence length="229" mass="24915">MTAEAGRRRYESLRRAAQAAETRGEIASAARRLFLSRGWAATTVRDVAREAGVSVPTVYAVYGNKTGLIQALVDAANIAADPPQSLAELEGAGNDPVRQLAAMAGYDRRLFERAGDVIALVREAGRTEPALATAYRDGRQQGDETRIQVFSSWPVGVLREGLDIRAAVDIYAAICNIDVYTTLTDERGWQPDQVERWWTEALARELLTTTKTTPLRPTGTASKAGRALP</sequence>
<evidence type="ECO:0000256" key="3">
    <source>
        <dbReference type="ARBA" id="ARBA00023163"/>
    </source>
</evidence>